<comment type="caution">
    <text evidence="16">The sequence shown here is derived from an EMBL/GenBank/DDBJ whole genome shotgun (WGS) entry which is preliminary data.</text>
</comment>
<reference evidence="16" key="1">
    <citation type="journal article" date="2020" name="Biotechnol. Biofuels">
        <title>New insights from the biogas microbiome by comprehensive genome-resolved metagenomics of nearly 1600 species originating from multiple anaerobic digesters.</title>
        <authorList>
            <person name="Campanaro S."/>
            <person name="Treu L."/>
            <person name="Rodriguez-R L.M."/>
            <person name="Kovalovszki A."/>
            <person name="Ziels R.M."/>
            <person name="Maus I."/>
            <person name="Zhu X."/>
            <person name="Kougias P.G."/>
            <person name="Basile A."/>
            <person name="Luo G."/>
            <person name="Schluter A."/>
            <person name="Konstantinidis K.T."/>
            <person name="Angelidaki I."/>
        </authorList>
    </citation>
    <scope>NUCLEOTIDE SEQUENCE</scope>
    <source>
        <strain evidence="16">AS06rmzACSIP_7</strain>
    </source>
</reference>
<gene>
    <name evidence="16" type="ORF">GXY80_11795</name>
</gene>
<evidence type="ECO:0000256" key="7">
    <source>
        <dbReference type="ARBA" id="ARBA00022679"/>
    </source>
</evidence>
<dbReference type="EMBL" id="JAAYEE010000217">
    <property type="protein sequence ID" value="NLW36141.1"/>
    <property type="molecule type" value="Genomic_DNA"/>
</dbReference>
<dbReference type="Gene3D" id="3.30.470.20">
    <property type="entry name" value="ATP-grasp fold, B domain"/>
    <property type="match status" value="1"/>
</dbReference>
<dbReference type="GO" id="GO:0005524">
    <property type="term" value="F:ATP binding"/>
    <property type="evidence" value="ECO:0007669"/>
    <property type="project" value="UniProtKB-KW"/>
</dbReference>
<dbReference type="PANTHER" id="PTHR43030">
    <property type="entry name" value="PHOSPHOENOLPYRUVATE SYNTHASE"/>
    <property type="match status" value="1"/>
</dbReference>
<proteinExistence type="inferred from homology"/>
<reference evidence="16" key="2">
    <citation type="submission" date="2020-01" db="EMBL/GenBank/DDBJ databases">
        <authorList>
            <person name="Campanaro S."/>
        </authorList>
    </citation>
    <scope>NUCLEOTIDE SEQUENCE</scope>
    <source>
        <strain evidence="16">AS06rmzACSIP_7</strain>
    </source>
</reference>
<dbReference type="InterPro" id="IPR013815">
    <property type="entry name" value="ATP_grasp_subdomain_1"/>
</dbReference>
<evidence type="ECO:0000256" key="4">
    <source>
        <dbReference type="ARBA" id="ARBA00007837"/>
    </source>
</evidence>
<evidence type="ECO:0000256" key="5">
    <source>
        <dbReference type="ARBA" id="ARBA00011996"/>
    </source>
</evidence>
<dbReference type="Pfam" id="PF01326">
    <property type="entry name" value="PPDK_N"/>
    <property type="match status" value="1"/>
</dbReference>
<evidence type="ECO:0000256" key="14">
    <source>
        <dbReference type="ARBA" id="ARBA00047700"/>
    </source>
</evidence>
<dbReference type="PANTHER" id="PTHR43030:SF1">
    <property type="entry name" value="PHOSPHOENOLPYRUVATE SYNTHASE"/>
    <property type="match status" value="1"/>
</dbReference>
<evidence type="ECO:0000256" key="12">
    <source>
        <dbReference type="ARBA" id="ARBA00022842"/>
    </source>
</evidence>
<dbReference type="Gene3D" id="3.30.1490.20">
    <property type="entry name" value="ATP-grasp fold, A domain"/>
    <property type="match status" value="1"/>
</dbReference>
<comment type="function">
    <text evidence="2">Catalyzes the phosphorylation of pyruvate to phosphoenolpyruvate.</text>
</comment>
<keyword evidence="12" id="KW-0460">Magnesium</keyword>
<dbReference type="AlphaFoldDB" id="A0A351U310"/>
<dbReference type="STRING" id="909663.GCA_000512235_02913"/>
<keyword evidence="7" id="KW-0808">Transferase</keyword>
<evidence type="ECO:0000256" key="6">
    <source>
        <dbReference type="ARBA" id="ARBA00021623"/>
    </source>
</evidence>
<evidence type="ECO:0000313" key="16">
    <source>
        <dbReference type="EMBL" id="NLW36141.1"/>
    </source>
</evidence>
<evidence type="ECO:0000256" key="11">
    <source>
        <dbReference type="ARBA" id="ARBA00022840"/>
    </source>
</evidence>
<evidence type="ECO:0000256" key="2">
    <source>
        <dbReference type="ARBA" id="ARBA00002988"/>
    </source>
</evidence>
<comment type="cofactor">
    <cofactor evidence="1">
        <name>Mg(2+)</name>
        <dbReference type="ChEBI" id="CHEBI:18420"/>
    </cofactor>
</comment>
<evidence type="ECO:0000256" key="1">
    <source>
        <dbReference type="ARBA" id="ARBA00001946"/>
    </source>
</evidence>
<evidence type="ECO:0000256" key="9">
    <source>
        <dbReference type="ARBA" id="ARBA00022741"/>
    </source>
</evidence>
<dbReference type="EC" id="2.7.9.2" evidence="5"/>
<comment type="pathway">
    <text evidence="3">Carbohydrate biosynthesis; gluconeogenesis.</text>
</comment>
<sequence length="354" mass="38899">MVEKEKKYSVWYDDMDGKDYPIVGKKNANLGEMIKAGIPVSPGFAVTVYANDQFLILSGIKTEIEKQLSALGQVTFETTKEASTLAMGLIEGAVMPTPIEDDILSNYHTLCERSGVGACPVAVRSSGAISMPGQMETYLNICGEKDLISYIKKCWASAYNVEAIMYRMNKGMPFLFNIGVGIPKMVNSRVSGIIFTINPINGDPSKISVDASYGLGEAVVSGLVTPDTYLVDKVTFDVIKTVIGSKATQCVYRDNGSDIVQRDVSDDRRKVPCLSADEIKEIARIGKLIEDYYGQAYDIEFGVDADFPFPRNIIILQVRPESVWSKKEVEAKVAKAKDPMERILGQLLTGVKLR</sequence>
<keyword evidence="9" id="KW-0547">Nucleotide-binding</keyword>
<comment type="similarity">
    <text evidence="4">Belongs to the PEP-utilizing enzyme family.</text>
</comment>
<dbReference type="SUPFAM" id="SSF56059">
    <property type="entry name" value="Glutathione synthetase ATP-binding domain-like"/>
    <property type="match status" value="1"/>
</dbReference>
<feature type="domain" description="Pyruvate phosphate dikinase AMP/ATP-binding" evidence="15">
    <location>
        <begin position="21"/>
        <end position="335"/>
    </location>
</feature>
<evidence type="ECO:0000256" key="8">
    <source>
        <dbReference type="ARBA" id="ARBA00022723"/>
    </source>
</evidence>
<dbReference type="Proteomes" id="UP000777265">
    <property type="component" value="Unassembled WGS sequence"/>
</dbReference>
<keyword evidence="10" id="KW-0418">Kinase</keyword>
<organism evidence="16 17">
    <name type="scientific">Syntrophorhabdus aromaticivorans</name>
    <dbReference type="NCBI Taxonomy" id="328301"/>
    <lineage>
        <taxon>Bacteria</taxon>
        <taxon>Pseudomonadati</taxon>
        <taxon>Thermodesulfobacteriota</taxon>
        <taxon>Syntrophorhabdia</taxon>
        <taxon>Syntrophorhabdales</taxon>
        <taxon>Syntrophorhabdaceae</taxon>
        <taxon>Syntrophorhabdus</taxon>
    </lineage>
</organism>
<dbReference type="InterPro" id="IPR002192">
    <property type="entry name" value="PPDK_AMP/ATP-bd"/>
</dbReference>
<evidence type="ECO:0000256" key="10">
    <source>
        <dbReference type="ARBA" id="ARBA00022777"/>
    </source>
</evidence>
<evidence type="ECO:0000256" key="13">
    <source>
        <dbReference type="ARBA" id="ARBA00033470"/>
    </source>
</evidence>
<evidence type="ECO:0000259" key="15">
    <source>
        <dbReference type="Pfam" id="PF01326"/>
    </source>
</evidence>
<evidence type="ECO:0000313" key="17">
    <source>
        <dbReference type="Proteomes" id="UP000777265"/>
    </source>
</evidence>
<name>A0A351U310_9BACT</name>
<protein>
    <recommendedName>
        <fullName evidence="6">Phosphoenolpyruvate synthase</fullName>
        <ecNumber evidence="5">2.7.9.2</ecNumber>
    </recommendedName>
    <alternativeName>
        <fullName evidence="13">Pyruvate, water dikinase</fullName>
    </alternativeName>
</protein>
<dbReference type="GO" id="GO:0046872">
    <property type="term" value="F:metal ion binding"/>
    <property type="evidence" value="ECO:0007669"/>
    <property type="project" value="UniProtKB-KW"/>
</dbReference>
<keyword evidence="8" id="KW-0479">Metal-binding</keyword>
<comment type="catalytic activity">
    <reaction evidence="14">
        <text>pyruvate + ATP + H2O = phosphoenolpyruvate + AMP + phosphate + 2 H(+)</text>
        <dbReference type="Rhea" id="RHEA:11364"/>
        <dbReference type="ChEBI" id="CHEBI:15361"/>
        <dbReference type="ChEBI" id="CHEBI:15377"/>
        <dbReference type="ChEBI" id="CHEBI:15378"/>
        <dbReference type="ChEBI" id="CHEBI:30616"/>
        <dbReference type="ChEBI" id="CHEBI:43474"/>
        <dbReference type="ChEBI" id="CHEBI:58702"/>
        <dbReference type="ChEBI" id="CHEBI:456215"/>
        <dbReference type="EC" id="2.7.9.2"/>
    </reaction>
</comment>
<keyword evidence="11" id="KW-0067">ATP-binding</keyword>
<evidence type="ECO:0000256" key="3">
    <source>
        <dbReference type="ARBA" id="ARBA00004742"/>
    </source>
</evidence>
<dbReference type="GO" id="GO:0008986">
    <property type="term" value="F:pyruvate, water dikinase activity"/>
    <property type="evidence" value="ECO:0007669"/>
    <property type="project" value="UniProtKB-EC"/>
</dbReference>
<accession>A0A351U310</accession>
<dbReference type="InterPro" id="IPR006319">
    <property type="entry name" value="PEP_synth"/>
</dbReference>